<feature type="region of interest" description="Disordered" evidence="1">
    <location>
        <begin position="78"/>
        <end position="113"/>
    </location>
</feature>
<sequence>MDRFCGGHDDAHHQAARGKLKAHRELRPTRAARDRVNPLDAMLRPCEACANGPATSARESDRGERCSGESERLVFHQRYPFSDRRRSSTDGSVQIESSMKTGKPEPPIRECQMGDKYEWPAVWDPARSWQWATI</sequence>
<evidence type="ECO:0000313" key="2">
    <source>
        <dbReference type="EMBL" id="KFB43910.1"/>
    </source>
</evidence>
<dbReference type="EMBL" id="KE525264">
    <property type="protein sequence ID" value="KFB43910.1"/>
    <property type="molecule type" value="Genomic_DNA"/>
</dbReference>
<accession>A0A084W116</accession>
<feature type="compositionally biased region" description="Basic and acidic residues" evidence="1">
    <location>
        <begin position="102"/>
        <end position="113"/>
    </location>
</feature>
<keyword evidence="4" id="KW-1185">Reference proteome</keyword>
<evidence type="ECO:0000256" key="1">
    <source>
        <dbReference type="SAM" id="MobiDB-lite"/>
    </source>
</evidence>
<feature type="compositionally biased region" description="Basic and acidic residues" evidence="1">
    <location>
        <begin position="23"/>
        <end position="37"/>
    </location>
</feature>
<organism evidence="2">
    <name type="scientific">Anopheles sinensis</name>
    <name type="common">Mosquito</name>
    <dbReference type="NCBI Taxonomy" id="74873"/>
    <lineage>
        <taxon>Eukaryota</taxon>
        <taxon>Metazoa</taxon>
        <taxon>Ecdysozoa</taxon>
        <taxon>Arthropoda</taxon>
        <taxon>Hexapoda</taxon>
        <taxon>Insecta</taxon>
        <taxon>Pterygota</taxon>
        <taxon>Neoptera</taxon>
        <taxon>Endopterygota</taxon>
        <taxon>Diptera</taxon>
        <taxon>Nematocera</taxon>
        <taxon>Culicoidea</taxon>
        <taxon>Culicidae</taxon>
        <taxon>Anophelinae</taxon>
        <taxon>Anopheles</taxon>
    </lineage>
</organism>
<feature type="region of interest" description="Disordered" evidence="1">
    <location>
        <begin position="1"/>
        <end position="37"/>
    </location>
</feature>
<feature type="compositionally biased region" description="Basic and acidic residues" evidence="1">
    <location>
        <begin position="1"/>
        <end position="13"/>
    </location>
</feature>
<proteinExistence type="predicted"/>
<reference evidence="2 4" key="1">
    <citation type="journal article" date="2014" name="BMC Genomics">
        <title>Genome sequence of Anopheles sinensis provides insight into genetics basis of mosquito competence for malaria parasites.</title>
        <authorList>
            <person name="Zhou D."/>
            <person name="Zhang D."/>
            <person name="Ding G."/>
            <person name="Shi L."/>
            <person name="Hou Q."/>
            <person name="Ye Y."/>
            <person name="Xu Y."/>
            <person name="Zhou H."/>
            <person name="Xiong C."/>
            <person name="Li S."/>
            <person name="Yu J."/>
            <person name="Hong S."/>
            <person name="Yu X."/>
            <person name="Zou P."/>
            <person name="Chen C."/>
            <person name="Chang X."/>
            <person name="Wang W."/>
            <person name="Lv Y."/>
            <person name="Sun Y."/>
            <person name="Ma L."/>
            <person name="Shen B."/>
            <person name="Zhu C."/>
        </authorList>
    </citation>
    <scope>NUCLEOTIDE SEQUENCE [LARGE SCALE GENOMIC DNA]</scope>
</reference>
<dbReference type="EMBL" id="ATLV01019195">
    <property type="status" value="NOT_ANNOTATED_CDS"/>
    <property type="molecule type" value="Genomic_DNA"/>
</dbReference>
<feature type="compositionally biased region" description="Basic and acidic residues" evidence="1">
    <location>
        <begin position="58"/>
        <end position="69"/>
    </location>
</feature>
<protein>
    <submittedName>
        <fullName evidence="2 3">Uncharacterized protein</fullName>
    </submittedName>
</protein>
<dbReference type="EnsemblMetazoa" id="ASIC011734-RA">
    <property type="protein sequence ID" value="ASIC011734-PA"/>
    <property type="gene ID" value="ASIC011734"/>
</dbReference>
<gene>
    <name evidence="2" type="ORF">ZHAS_00011734</name>
</gene>
<evidence type="ECO:0000313" key="3">
    <source>
        <dbReference type="EnsemblMetazoa" id="ASIC011734-PA"/>
    </source>
</evidence>
<reference evidence="3" key="2">
    <citation type="submission" date="2020-05" db="UniProtKB">
        <authorList>
            <consortium name="EnsemblMetazoa"/>
        </authorList>
    </citation>
    <scope>IDENTIFICATION</scope>
</reference>
<evidence type="ECO:0000313" key="4">
    <source>
        <dbReference type="Proteomes" id="UP000030765"/>
    </source>
</evidence>
<dbReference type="VEuPathDB" id="VectorBase:ASIC011734"/>
<feature type="region of interest" description="Disordered" evidence="1">
    <location>
        <begin position="50"/>
        <end position="69"/>
    </location>
</feature>
<dbReference type="Proteomes" id="UP000030765">
    <property type="component" value="Unassembled WGS sequence"/>
</dbReference>
<dbReference type="AlphaFoldDB" id="A0A084W116"/>
<feature type="compositionally biased region" description="Polar residues" evidence="1">
    <location>
        <begin position="89"/>
        <end position="100"/>
    </location>
</feature>
<name>A0A084W116_ANOSI</name>